<evidence type="ECO:0000256" key="5">
    <source>
        <dbReference type="ARBA" id="ARBA00022989"/>
    </source>
</evidence>
<feature type="transmembrane region" description="Helical" evidence="7">
    <location>
        <begin position="57"/>
        <end position="75"/>
    </location>
</feature>
<evidence type="ECO:0000313" key="8">
    <source>
        <dbReference type="EMBL" id="CAD8854187.1"/>
    </source>
</evidence>
<dbReference type="PANTHER" id="PTHR36561:SF1">
    <property type="entry name" value="TRANSMEMBRANE PROTEIN 147"/>
    <property type="match status" value="1"/>
</dbReference>
<feature type="transmembrane region" description="Helical" evidence="7">
    <location>
        <begin position="152"/>
        <end position="171"/>
    </location>
</feature>
<evidence type="ECO:0000256" key="1">
    <source>
        <dbReference type="ARBA" id="ARBA00004651"/>
    </source>
</evidence>
<keyword evidence="3" id="KW-1003">Cell membrane</keyword>
<feature type="transmembrane region" description="Helical" evidence="7">
    <location>
        <begin position="30"/>
        <end position="50"/>
    </location>
</feature>
<dbReference type="GO" id="GO:0005886">
    <property type="term" value="C:plasma membrane"/>
    <property type="evidence" value="ECO:0007669"/>
    <property type="project" value="UniProtKB-SubCell"/>
</dbReference>
<reference evidence="8" key="1">
    <citation type="submission" date="2021-01" db="EMBL/GenBank/DDBJ databases">
        <authorList>
            <person name="Corre E."/>
            <person name="Pelletier E."/>
            <person name="Niang G."/>
            <person name="Scheremetjew M."/>
            <person name="Finn R."/>
            <person name="Kale V."/>
            <person name="Holt S."/>
            <person name="Cochrane G."/>
            <person name="Meng A."/>
            <person name="Brown T."/>
            <person name="Cohen L."/>
        </authorList>
    </citation>
    <scope>NUCLEOTIDE SEQUENCE</scope>
</reference>
<keyword evidence="4 7" id="KW-0812">Transmembrane</keyword>
<feature type="transmembrane region" description="Helical" evidence="7">
    <location>
        <begin position="213"/>
        <end position="230"/>
    </location>
</feature>
<proteinExistence type="inferred from homology"/>
<keyword evidence="5 7" id="KW-1133">Transmembrane helix</keyword>
<sequence length="248" mass="27719">MSHLPLGELGGHGVGAHALVASDMPLSGHLVTFLFTCVTDIALIPPLMVMAKYRRHFEIYVGCLMVVSAFAYNFLDAMNRGDAEEKRWSLFIEEEDWHRISNVSTTTSLCLLAIHLAHVEDAHLNILLRYAAATLVLFAQIYDGFWMQETHVTVFVVVGFYGGLVASHILVAQLPVYWTRENLSYGAVLGTCAGGCFMLGLDDDSDQFRLAHGLSHLFGGVALTFLWNLIPRKRQKVGERDLRFKEYV</sequence>
<accession>A0A7S1AHY0</accession>
<evidence type="ECO:0000256" key="2">
    <source>
        <dbReference type="ARBA" id="ARBA00005542"/>
    </source>
</evidence>
<name>A0A7S1AHY0_NOCSC</name>
<gene>
    <name evidence="8" type="ORF">NSCI0253_LOCUS28538</name>
</gene>
<dbReference type="Pfam" id="PF12036">
    <property type="entry name" value="DUF3522"/>
    <property type="match status" value="1"/>
</dbReference>
<organism evidence="8">
    <name type="scientific">Noctiluca scintillans</name>
    <name type="common">Sea sparkle</name>
    <name type="synonym">Red tide dinoflagellate</name>
    <dbReference type="NCBI Taxonomy" id="2966"/>
    <lineage>
        <taxon>Eukaryota</taxon>
        <taxon>Sar</taxon>
        <taxon>Alveolata</taxon>
        <taxon>Dinophyceae</taxon>
        <taxon>Noctilucales</taxon>
        <taxon>Noctilucaceae</taxon>
        <taxon>Noctiluca</taxon>
    </lineage>
</organism>
<feature type="transmembrane region" description="Helical" evidence="7">
    <location>
        <begin position="183"/>
        <end position="201"/>
    </location>
</feature>
<evidence type="ECO:0000256" key="4">
    <source>
        <dbReference type="ARBA" id="ARBA00022692"/>
    </source>
</evidence>
<evidence type="ECO:0000256" key="3">
    <source>
        <dbReference type="ARBA" id="ARBA00022475"/>
    </source>
</evidence>
<dbReference type="EMBL" id="HBFQ01040273">
    <property type="protein sequence ID" value="CAD8854187.1"/>
    <property type="molecule type" value="Transcribed_RNA"/>
</dbReference>
<dbReference type="AlphaFoldDB" id="A0A7S1AHY0"/>
<dbReference type="InterPro" id="IPR021910">
    <property type="entry name" value="NGX6/PGAP6/MYMK"/>
</dbReference>
<keyword evidence="6 7" id="KW-0472">Membrane</keyword>
<comment type="similarity">
    <text evidence="2">Belongs to the TMEM8 family.</text>
</comment>
<protein>
    <submittedName>
        <fullName evidence="8">Uncharacterized protein</fullName>
    </submittedName>
</protein>
<evidence type="ECO:0000256" key="7">
    <source>
        <dbReference type="SAM" id="Phobius"/>
    </source>
</evidence>
<dbReference type="PANTHER" id="PTHR36561">
    <property type="entry name" value="HAEMOLYSIN-III RELATED-RELATED"/>
    <property type="match status" value="1"/>
</dbReference>
<evidence type="ECO:0000256" key="6">
    <source>
        <dbReference type="ARBA" id="ARBA00023136"/>
    </source>
</evidence>
<comment type="subcellular location">
    <subcellularLocation>
        <location evidence="1">Cell membrane</location>
        <topology evidence="1">Multi-pass membrane protein</topology>
    </subcellularLocation>
</comment>